<evidence type="ECO:0000313" key="4">
    <source>
        <dbReference type="Proteomes" id="UP000805614"/>
    </source>
</evidence>
<name>A0ABR7LSY3_9ACTN</name>
<accession>A0ABR7LSY3</accession>
<evidence type="ECO:0000256" key="2">
    <source>
        <dbReference type="SAM" id="Phobius"/>
    </source>
</evidence>
<feature type="region of interest" description="Disordered" evidence="1">
    <location>
        <begin position="89"/>
        <end position="126"/>
    </location>
</feature>
<protein>
    <recommendedName>
        <fullName evidence="5">Cellulose synthase</fullName>
    </recommendedName>
</protein>
<gene>
    <name evidence="3" type="ORF">HKK74_19220</name>
</gene>
<keyword evidence="2" id="KW-0812">Transmembrane</keyword>
<dbReference type="RefSeq" id="WP_187244627.1">
    <property type="nucleotide sequence ID" value="NZ_BAAAOK010000010.1"/>
</dbReference>
<comment type="caution">
    <text evidence="3">The sequence shown here is derived from an EMBL/GenBank/DDBJ whole genome shotgun (WGS) entry which is preliminary data.</text>
</comment>
<evidence type="ECO:0008006" key="5">
    <source>
        <dbReference type="Google" id="ProtNLM"/>
    </source>
</evidence>
<organism evidence="3 4">
    <name type="scientific">Actinomadura alba</name>
    <dbReference type="NCBI Taxonomy" id="406431"/>
    <lineage>
        <taxon>Bacteria</taxon>
        <taxon>Bacillati</taxon>
        <taxon>Actinomycetota</taxon>
        <taxon>Actinomycetes</taxon>
        <taxon>Streptosporangiales</taxon>
        <taxon>Thermomonosporaceae</taxon>
        <taxon>Actinomadura</taxon>
    </lineage>
</organism>
<proteinExistence type="predicted"/>
<feature type="transmembrane region" description="Helical" evidence="2">
    <location>
        <begin position="62"/>
        <end position="80"/>
    </location>
</feature>
<evidence type="ECO:0000313" key="3">
    <source>
        <dbReference type="EMBL" id="MBC6467607.1"/>
    </source>
</evidence>
<keyword evidence="4" id="KW-1185">Reference proteome</keyword>
<feature type="transmembrane region" description="Helical" evidence="2">
    <location>
        <begin position="6"/>
        <end position="25"/>
    </location>
</feature>
<reference evidence="3 4" key="1">
    <citation type="submission" date="2020-06" db="EMBL/GenBank/DDBJ databases">
        <title>Actinomadura xiongansis sp. nov., isolated from soil of Baiyangdian.</title>
        <authorList>
            <person name="Zhang X."/>
        </authorList>
    </citation>
    <scope>NUCLEOTIDE SEQUENCE [LARGE SCALE GENOMIC DNA]</scope>
    <source>
        <strain evidence="3 4">HBUM206468</strain>
    </source>
</reference>
<feature type="compositionally biased region" description="Basic and acidic residues" evidence="1">
    <location>
        <begin position="95"/>
        <end position="107"/>
    </location>
</feature>
<sequence>MDDFFLFAVSLAVTLLGLVGSMRAYRRRGAGSALRGTAWSLVPMAAYLTGLTAWATDLVFSPVKWAGVVLLGLAGVLYLVSGVMLRRGAAGGGKGADKGAAEARPADQRGAGRRAEKKAIEPKRSADIDPDLADIENILRRRGIS</sequence>
<dbReference type="Proteomes" id="UP000805614">
    <property type="component" value="Unassembled WGS sequence"/>
</dbReference>
<keyword evidence="2" id="KW-0472">Membrane</keyword>
<evidence type="ECO:0000256" key="1">
    <source>
        <dbReference type="SAM" id="MobiDB-lite"/>
    </source>
</evidence>
<feature type="transmembrane region" description="Helical" evidence="2">
    <location>
        <begin position="37"/>
        <end position="56"/>
    </location>
</feature>
<feature type="compositionally biased region" description="Basic and acidic residues" evidence="1">
    <location>
        <begin position="113"/>
        <end position="126"/>
    </location>
</feature>
<keyword evidence="2" id="KW-1133">Transmembrane helix</keyword>
<dbReference type="EMBL" id="JABVEC010000014">
    <property type="protein sequence ID" value="MBC6467607.1"/>
    <property type="molecule type" value="Genomic_DNA"/>
</dbReference>